<dbReference type="EMBL" id="BQXS01000027">
    <property type="protein sequence ID" value="GKT27551.1"/>
    <property type="molecule type" value="Genomic_DNA"/>
</dbReference>
<reference evidence="2" key="1">
    <citation type="submission" date="2022-03" db="EMBL/GenBank/DDBJ databases">
        <title>Draft genome sequence of Aduncisulcus paluster, a free-living microaerophilic Fornicata.</title>
        <authorList>
            <person name="Yuyama I."/>
            <person name="Kume K."/>
            <person name="Tamura T."/>
            <person name="Inagaki Y."/>
            <person name="Hashimoto T."/>
        </authorList>
    </citation>
    <scope>NUCLEOTIDE SEQUENCE</scope>
    <source>
        <strain evidence="2">NY0171</strain>
    </source>
</reference>
<dbReference type="PANTHER" id="PTHR23290">
    <property type="entry name" value="RRNA N6-ADENOSINE-METHYLTRANSFERASE METTL5"/>
    <property type="match status" value="1"/>
</dbReference>
<dbReference type="InterPro" id="IPR051720">
    <property type="entry name" value="rRNA_MeTrfase/Polyamine_Synth"/>
</dbReference>
<gene>
    <name evidence="2" type="ORF">ADUPG1_000082</name>
</gene>
<proteinExistence type="predicted"/>
<accession>A0ABQ5K4N6</accession>
<dbReference type="Gene3D" id="3.40.50.150">
    <property type="entry name" value="Vaccinia Virus protein VP39"/>
    <property type="match status" value="1"/>
</dbReference>
<keyword evidence="3" id="KW-1185">Reference proteome</keyword>
<name>A0ABQ5K4N6_9EUKA</name>
<protein>
    <submittedName>
        <fullName evidence="2">Methyltransferase-like protein 5 isoform X2</fullName>
    </submittedName>
</protein>
<sequence length="237" mass="26798">MKQWELEKLMRDISVWAHPDHLLEQYYTPADIAAHIMFIANNDGNIEDRHIVDLGCGGGILGFGALFCGAKKVTFVDVSDESISTLKENLKHFDLVEGDNDGQEIEIIQLDIGEEITKESYLDISIPSCDTVIMNPPFGCYRKGIDTIFLSIATIITSSSPHGAVYSLHKSSTRSYLIKRVCGWARGHGRLTILGQFKYPLERKYKFHKKDEKEIEVDLIFIKASSFSPKNIWAKTR</sequence>
<evidence type="ECO:0000313" key="2">
    <source>
        <dbReference type="EMBL" id="GKT27551.1"/>
    </source>
</evidence>
<dbReference type="InterPro" id="IPR007848">
    <property type="entry name" value="Small_mtfrase_dom"/>
</dbReference>
<evidence type="ECO:0000259" key="1">
    <source>
        <dbReference type="Pfam" id="PF05175"/>
    </source>
</evidence>
<dbReference type="PANTHER" id="PTHR23290:SF0">
    <property type="entry name" value="RRNA N6-ADENOSINE-METHYLTRANSFERASE METTL5"/>
    <property type="match status" value="1"/>
</dbReference>
<dbReference type="InterPro" id="IPR029063">
    <property type="entry name" value="SAM-dependent_MTases_sf"/>
</dbReference>
<dbReference type="SUPFAM" id="SSF53335">
    <property type="entry name" value="S-adenosyl-L-methionine-dependent methyltransferases"/>
    <property type="match status" value="1"/>
</dbReference>
<organism evidence="2 3">
    <name type="scientific">Aduncisulcus paluster</name>
    <dbReference type="NCBI Taxonomy" id="2918883"/>
    <lineage>
        <taxon>Eukaryota</taxon>
        <taxon>Metamonada</taxon>
        <taxon>Carpediemonas-like organisms</taxon>
        <taxon>Aduncisulcus</taxon>
    </lineage>
</organism>
<evidence type="ECO:0000313" key="3">
    <source>
        <dbReference type="Proteomes" id="UP001057375"/>
    </source>
</evidence>
<dbReference type="Proteomes" id="UP001057375">
    <property type="component" value="Unassembled WGS sequence"/>
</dbReference>
<comment type="caution">
    <text evidence="2">The sequence shown here is derived from an EMBL/GenBank/DDBJ whole genome shotgun (WGS) entry which is preliminary data.</text>
</comment>
<dbReference type="Pfam" id="PF05175">
    <property type="entry name" value="MTS"/>
    <property type="match status" value="1"/>
</dbReference>
<feature type="domain" description="Methyltransferase small" evidence="1">
    <location>
        <begin position="45"/>
        <end position="140"/>
    </location>
</feature>